<dbReference type="Proteomes" id="UP000288805">
    <property type="component" value="Unassembled WGS sequence"/>
</dbReference>
<feature type="compositionally biased region" description="Basic and acidic residues" evidence="2">
    <location>
        <begin position="37"/>
        <end position="62"/>
    </location>
</feature>
<comment type="caution">
    <text evidence="3">The sequence shown here is derived from an EMBL/GenBank/DDBJ whole genome shotgun (WGS) entry which is preliminary data.</text>
</comment>
<dbReference type="AlphaFoldDB" id="A0A438D5M7"/>
<dbReference type="PANTHER" id="PTHR33493">
    <property type="entry name" value="LATE EMBRYOGENESIS ABUNDANT PROTEIN 6-RELATED"/>
    <property type="match status" value="1"/>
</dbReference>
<evidence type="ECO:0000313" key="3">
    <source>
        <dbReference type="EMBL" id="RVW30754.1"/>
    </source>
</evidence>
<dbReference type="Pfam" id="PF03760">
    <property type="entry name" value="LEA_1"/>
    <property type="match status" value="1"/>
</dbReference>
<feature type="region of interest" description="Disordered" evidence="2">
    <location>
        <begin position="1"/>
        <end position="24"/>
    </location>
</feature>
<dbReference type="PANTHER" id="PTHR33493:SF2">
    <property type="entry name" value="LATE EMBRYOGENESIS ABUNDANT PROTEIN 46"/>
    <property type="match status" value="1"/>
</dbReference>
<organism evidence="3 4">
    <name type="scientific">Vitis vinifera</name>
    <name type="common">Grape</name>
    <dbReference type="NCBI Taxonomy" id="29760"/>
    <lineage>
        <taxon>Eukaryota</taxon>
        <taxon>Viridiplantae</taxon>
        <taxon>Streptophyta</taxon>
        <taxon>Embryophyta</taxon>
        <taxon>Tracheophyta</taxon>
        <taxon>Spermatophyta</taxon>
        <taxon>Magnoliopsida</taxon>
        <taxon>eudicotyledons</taxon>
        <taxon>Gunneridae</taxon>
        <taxon>Pentapetalae</taxon>
        <taxon>rosids</taxon>
        <taxon>Vitales</taxon>
        <taxon>Vitaceae</taxon>
        <taxon>Viteae</taxon>
        <taxon>Vitis</taxon>
    </lineage>
</organism>
<evidence type="ECO:0000256" key="2">
    <source>
        <dbReference type="SAM" id="MobiDB-lite"/>
    </source>
</evidence>
<comment type="similarity">
    <text evidence="1">Belongs to the LEA type 1 family.</text>
</comment>
<proteinExistence type="inferred from homology"/>
<dbReference type="InterPro" id="IPR005513">
    <property type="entry name" value="LEA_1"/>
</dbReference>
<accession>A0A438D5M7</accession>
<name>A0A438D5M7_VITVI</name>
<evidence type="ECO:0000256" key="1">
    <source>
        <dbReference type="ARBA" id="ARBA00010975"/>
    </source>
</evidence>
<gene>
    <name evidence="3" type="primary">GMPM1_5</name>
    <name evidence="3" type="ORF">CK203_077164</name>
</gene>
<dbReference type="EMBL" id="QGNW01001787">
    <property type="protein sequence ID" value="RVW30754.1"/>
    <property type="molecule type" value="Genomic_DNA"/>
</dbReference>
<dbReference type="OrthoDB" id="758082at2759"/>
<sequence length="168" mass="17893">MESVKEKAANVAASAKAGMEKTKATVQEKVEKLTAHGEMEKQIATQKKEEKKADAEIKKQEAYENNAAGRQAAAVGGEAHYTAGPGQAAVPAGTTYSAATGVPGRPIGINPGTGERWLRILASKVGEPRLGMAPEATTLEKMLFCSVYVVFWANKNIVFILSIKSKLF</sequence>
<dbReference type="GO" id="GO:0009793">
    <property type="term" value="P:embryo development ending in seed dormancy"/>
    <property type="evidence" value="ECO:0007669"/>
    <property type="project" value="InterPro"/>
</dbReference>
<reference evidence="3 4" key="1">
    <citation type="journal article" date="2018" name="PLoS Genet.">
        <title>Population sequencing reveals clonal diversity and ancestral inbreeding in the grapevine cultivar Chardonnay.</title>
        <authorList>
            <person name="Roach M.J."/>
            <person name="Johnson D.L."/>
            <person name="Bohlmann J."/>
            <person name="van Vuuren H.J."/>
            <person name="Jones S.J."/>
            <person name="Pretorius I.S."/>
            <person name="Schmidt S.A."/>
            <person name="Borneman A.R."/>
        </authorList>
    </citation>
    <scope>NUCLEOTIDE SEQUENCE [LARGE SCALE GENOMIC DNA]</scope>
    <source>
        <strain evidence="4">cv. Chardonnay</strain>
        <tissue evidence="3">Leaf</tissue>
    </source>
</reference>
<evidence type="ECO:0000313" key="4">
    <source>
        <dbReference type="Proteomes" id="UP000288805"/>
    </source>
</evidence>
<feature type="region of interest" description="Disordered" evidence="2">
    <location>
        <begin position="37"/>
        <end position="64"/>
    </location>
</feature>
<protein>
    <submittedName>
        <fullName evidence="3">18 kDa seed maturation protein</fullName>
    </submittedName>
</protein>